<feature type="chain" id="PRO_5042886512" evidence="10">
    <location>
        <begin position="26"/>
        <end position="697"/>
    </location>
</feature>
<dbReference type="GO" id="GO:0005524">
    <property type="term" value="F:ATP binding"/>
    <property type="evidence" value="ECO:0007669"/>
    <property type="project" value="InterPro"/>
</dbReference>
<dbReference type="Proteomes" id="UP001418222">
    <property type="component" value="Unassembled WGS sequence"/>
</dbReference>
<evidence type="ECO:0000256" key="7">
    <source>
        <dbReference type="ARBA" id="ARBA00023136"/>
    </source>
</evidence>
<dbReference type="Gene3D" id="3.80.10.10">
    <property type="entry name" value="Ribonuclease Inhibitor"/>
    <property type="match status" value="1"/>
</dbReference>
<dbReference type="InterPro" id="IPR032675">
    <property type="entry name" value="LRR_dom_sf"/>
</dbReference>
<accession>A0AAP0AVG7</accession>
<dbReference type="PROSITE" id="PS50011">
    <property type="entry name" value="PROTEIN_KINASE_DOM"/>
    <property type="match status" value="1"/>
</dbReference>
<feature type="signal peptide" evidence="10">
    <location>
        <begin position="1"/>
        <end position="25"/>
    </location>
</feature>
<proteinExistence type="predicted"/>
<feature type="domain" description="Protein kinase" evidence="11">
    <location>
        <begin position="405"/>
        <end position="669"/>
    </location>
</feature>
<keyword evidence="6 9" id="KW-1133">Transmembrane helix</keyword>
<evidence type="ECO:0000256" key="3">
    <source>
        <dbReference type="ARBA" id="ARBA00022692"/>
    </source>
</evidence>
<evidence type="ECO:0000313" key="13">
    <source>
        <dbReference type="Proteomes" id="UP001418222"/>
    </source>
</evidence>
<dbReference type="Gene3D" id="1.10.510.10">
    <property type="entry name" value="Transferase(Phosphotransferase) domain 1"/>
    <property type="match status" value="1"/>
</dbReference>
<evidence type="ECO:0000256" key="10">
    <source>
        <dbReference type="SAM" id="SignalP"/>
    </source>
</evidence>
<name>A0AAP0AVG7_9ASPA</name>
<dbReference type="InterPro" id="IPR000719">
    <property type="entry name" value="Prot_kinase_dom"/>
</dbReference>
<protein>
    <submittedName>
        <fullName evidence="12">Protein STRUBBELIG-RECEPTOR FAMILY 5</fullName>
    </submittedName>
</protein>
<dbReference type="PANTHER" id="PTHR48007">
    <property type="entry name" value="LEUCINE-RICH REPEAT RECEPTOR-LIKE PROTEIN KINASE PXC1"/>
    <property type="match status" value="1"/>
</dbReference>
<keyword evidence="3 9" id="KW-0812">Transmembrane</keyword>
<dbReference type="FunFam" id="3.80.10.10:FF:000062">
    <property type="entry name" value="protein STRUBBELIG-RECEPTOR FAMILY 3"/>
    <property type="match status" value="1"/>
</dbReference>
<keyword evidence="4 10" id="KW-0732">Signal</keyword>
<keyword evidence="13" id="KW-1185">Reference proteome</keyword>
<dbReference type="SUPFAM" id="SSF56112">
    <property type="entry name" value="Protein kinase-like (PK-like)"/>
    <property type="match status" value="1"/>
</dbReference>
<dbReference type="EMBL" id="JBBWWQ010000020">
    <property type="protein sequence ID" value="KAK8916492.1"/>
    <property type="molecule type" value="Genomic_DNA"/>
</dbReference>
<evidence type="ECO:0000259" key="11">
    <source>
        <dbReference type="PROSITE" id="PS50011"/>
    </source>
</evidence>
<dbReference type="InterPro" id="IPR013210">
    <property type="entry name" value="LRR_N_plant-typ"/>
</dbReference>
<dbReference type="Pfam" id="PF00560">
    <property type="entry name" value="LRR_1"/>
    <property type="match status" value="1"/>
</dbReference>
<dbReference type="Pfam" id="PF07714">
    <property type="entry name" value="PK_Tyr_Ser-Thr"/>
    <property type="match status" value="1"/>
</dbReference>
<evidence type="ECO:0000313" key="12">
    <source>
        <dbReference type="EMBL" id="KAK8916492.1"/>
    </source>
</evidence>
<keyword evidence="8" id="KW-0675">Receptor</keyword>
<evidence type="ECO:0000256" key="6">
    <source>
        <dbReference type="ARBA" id="ARBA00022989"/>
    </source>
</evidence>
<dbReference type="InterPro" id="IPR011009">
    <property type="entry name" value="Kinase-like_dom_sf"/>
</dbReference>
<dbReference type="Pfam" id="PF13855">
    <property type="entry name" value="LRR_8"/>
    <property type="match status" value="1"/>
</dbReference>
<dbReference type="FunFam" id="1.10.510.10:FF:000095">
    <property type="entry name" value="protein STRUBBELIG-RECEPTOR FAMILY 8"/>
    <property type="match status" value="1"/>
</dbReference>
<dbReference type="AlphaFoldDB" id="A0AAP0AVG7"/>
<evidence type="ECO:0000256" key="4">
    <source>
        <dbReference type="ARBA" id="ARBA00022729"/>
    </source>
</evidence>
<keyword evidence="2" id="KW-0433">Leucine-rich repeat</keyword>
<organism evidence="12 13">
    <name type="scientific">Platanthera zijinensis</name>
    <dbReference type="NCBI Taxonomy" id="2320716"/>
    <lineage>
        <taxon>Eukaryota</taxon>
        <taxon>Viridiplantae</taxon>
        <taxon>Streptophyta</taxon>
        <taxon>Embryophyta</taxon>
        <taxon>Tracheophyta</taxon>
        <taxon>Spermatophyta</taxon>
        <taxon>Magnoliopsida</taxon>
        <taxon>Liliopsida</taxon>
        <taxon>Asparagales</taxon>
        <taxon>Orchidaceae</taxon>
        <taxon>Orchidoideae</taxon>
        <taxon>Orchideae</taxon>
        <taxon>Orchidinae</taxon>
        <taxon>Platanthera</taxon>
    </lineage>
</organism>
<dbReference type="InterPro" id="IPR001611">
    <property type="entry name" value="Leu-rich_rpt"/>
</dbReference>
<gene>
    <name evidence="12" type="primary">SRF5</name>
    <name evidence="12" type="ORF">KSP39_PZI023139</name>
</gene>
<evidence type="ECO:0000256" key="1">
    <source>
        <dbReference type="ARBA" id="ARBA00004370"/>
    </source>
</evidence>
<dbReference type="InterPro" id="IPR001245">
    <property type="entry name" value="Ser-Thr/Tyr_kinase_cat_dom"/>
</dbReference>
<keyword evidence="7 9" id="KW-0472">Membrane</keyword>
<dbReference type="InterPro" id="IPR046959">
    <property type="entry name" value="PRK1-6/SRF4-like"/>
</dbReference>
<dbReference type="Pfam" id="PF08263">
    <property type="entry name" value="LRRNT_2"/>
    <property type="match status" value="1"/>
</dbReference>
<evidence type="ECO:0000256" key="9">
    <source>
        <dbReference type="SAM" id="Phobius"/>
    </source>
</evidence>
<dbReference type="GO" id="GO:0004672">
    <property type="term" value="F:protein kinase activity"/>
    <property type="evidence" value="ECO:0007669"/>
    <property type="project" value="InterPro"/>
</dbReference>
<feature type="transmembrane region" description="Helical" evidence="9">
    <location>
        <begin position="273"/>
        <end position="296"/>
    </location>
</feature>
<keyword evidence="5" id="KW-0677">Repeat</keyword>
<comment type="caution">
    <text evidence="12">The sequence shown here is derived from an EMBL/GenBank/DDBJ whole genome shotgun (WGS) entry which is preliminary data.</text>
</comment>
<dbReference type="SUPFAM" id="SSF52058">
    <property type="entry name" value="L domain-like"/>
    <property type="match status" value="1"/>
</dbReference>
<dbReference type="GO" id="GO:0016020">
    <property type="term" value="C:membrane"/>
    <property type="evidence" value="ECO:0007669"/>
    <property type="project" value="UniProtKB-SubCell"/>
</dbReference>
<dbReference type="PANTHER" id="PTHR48007:SF13">
    <property type="entry name" value="PROTEIN STRUBBELIG-RECEPTOR FAMILY 4"/>
    <property type="match status" value="1"/>
</dbReference>
<evidence type="ECO:0000256" key="2">
    <source>
        <dbReference type="ARBA" id="ARBA00022614"/>
    </source>
</evidence>
<comment type="subcellular location">
    <subcellularLocation>
        <location evidence="1">Membrane</location>
    </subcellularLocation>
</comment>
<dbReference type="Gene3D" id="3.30.200.20">
    <property type="entry name" value="Phosphorylase Kinase, domain 1"/>
    <property type="match status" value="1"/>
</dbReference>
<evidence type="ECO:0000256" key="8">
    <source>
        <dbReference type="ARBA" id="ARBA00023170"/>
    </source>
</evidence>
<evidence type="ECO:0000256" key="5">
    <source>
        <dbReference type="ARBA" id="ARBA00022737"/>
    </source>
</evidence>
<reference evidence="12 13" key="1">
    <citation type="journal article" date="2022" name="Nat. Plants">
        <title>Genomes of leafy and leafless Platanthera orchids illuminate the evolution of mycoheterotrophy.</title>
        <authorList>
            <person name="Li M.H."/>
            <person name="Liu K.W."/>
            <person name="Li Z."/>
            <person name="Lu H.C."/>
            <person name="Ye Q.L."/>
            <person name="Zhang D."/>
            <person name="Wang J.Y."/>
            <person name="Li Y.F."/>
            <person name="Zhong Z.M."/>
            <person name="Liu X."/>
            <person name="Yu X."/>
            <person name="Liu D.K."/>
            <person name="Tu X.D."/>
            <person name="Liu B."/>
            <person name="Hao Y."/>
            <person name="Liao X.Y."/>
            <person name="Jiang Y.T."/>
            <person name="Sun W.H."/>
            <person name="Chen J."/>
            <person name="Chen Y.Q."/>
            <person name="Ai Y."/>
            <person name="Zhai J.W."/>
            <person name="Wu S.S."/>
            <person name="Zhou Z."/>
            <person name="Hsiao Y.Y."/>
            <person name="Wu W.L."/>
            <person name="Chen Y.Y."/>
            <person name="Lin Y.F."/>
            <person name="Hsu J.L."/>
            <person name="Li C.Y."/>
            <person name="Wang Z.W."/>
            <person name="Zhao X."/>
            <person name="Zhong W.Y."/>
            <person name="Ma X.K."/>
            <person name="Ma L."/>
            <person name="Huang J."/>
            <person name="Chen G.Z."/>
            <person name="Huang M.Z."/>
            <person name="Huang L."/>
            <person name="Peng D.H."/>
            <person name="Luo Y.B."/>
            <person name="Zou S.Q."/>
            <person name="Chen S.P."/>
            <person name="Lan S."/>
            <person name="Tsai W.C."/>
            <person name="Van de Peer Y."/>
            <person name="Liu Z.J."/>
        </authorList>
    </citation>
    <scope>NUCLEOTIDE SEQUENCE [LARGE SCALE GENOMIC DNA]</scope>
    <source>
        <strain evidence="12">Lor287</strain>
    </source>
</reference>
<sequence length="697" mass="76295">MSQHFLGLLTAALVISGHLLVPINGDTDSPDVSALNVMYKSLRSPSQLTGWKSSGGDPCGKSWKGITCSGSSVTVINLSGLGLSGTLGYQLSSLTSVTDFDLSKNNLQGDIPYQLPPSSVHINLAGNAFTGGVPYSISEMSDLETLSLANNQLSGQVSDMFGKLRKLTELDLSINRFSGNLPQSFGSLKNLNALYLQNNQFTGPVNVLASLHLDNLNIQNNQFTGWIPDGFRKINNLQAGGNSWSSLRAPAHYHTYDNGKDDRSSGYKRKSSVINGLAISGTVVVVLFLIVVMLALMKKRKKSTTSLHYIDESDNQGRSFTPLVGHDKDFKRMGSSSSSAVDVNFVPRFTSIGLKHSSSKPPTSERSSSFSENEFKIKLHSKRSTEPINAGAMLLVDLQAATGGFSTSHFVGKGSIGCVYKAKCVDGKVLAVKKMISSSHGFMEVISEISRLHHPNISELVGFCSESGFNLLVYEYERNGSLHDYLHLSDDYSNPLTWDTRVRIALGTARSLEYLHEICSPCTIHKNIKSANILLDTELNPHLSDCGLASFYQDTSKILGPGYQPPEYNKPSNYTIKSDIYCFGVVMLELLTGRKSFDSSRSRVEQNLVRWAMPQLHDIDALSQMVDPALRGLYSPKSLSRFADVIALCVQPEPEFRPPMSEVVQALALCVQQSNLNKKLGGELSTSRRSEDSDYYY</sequence>